<name>I7MFY2_TETTS</name>
<feature type="compositionally biased region" description="Acidic residues" evidence="2">
    <location>
        <begin position="591"/>
        <end position="604"/>
    </location>
</feature>
<feature type="region of interest" description="Disordered" evidence="2">
    <location>
        <begin position="150"/>
        <end position="179"/>
    </location>
</feature>
<feature type="compositionally biased region" description="Basic residues" evidence="2">
    <location>
        <begin position="453"/>
        <end position="467"/>
    </location>
</feature>
<feature type="region of interest" description="Disordered" evidence="2">
    <location>
        <begin position="451"/>
        <end position="524"/>
    </location>
</feature>
<feature type="compositionally biased region" description="Low complexity" evidence="2">
    <location>
        <begin position="413"/>
        <end position="428"/>
    </location>
</feature>
<keyword evidence="4" id="KW-1185">Reference proteome</keyword>
<dbReference type="STRING" id="312017.I7MFY2"/>
<feature type="coiled-coil region" evidence="1">
    <location>
        <begin position="194"/>
        <end position="221"/>
    </location>
</feature>
<feature type="region of interest" description="Disordered" evidence="2">
    <location>
        <begin position="557"/>
        <end position="610"/>
    </location>
</feature>
<dbReference type="RefSeq" id="XP_001021032.2">
    <property type="nucleotide sequence ID" value="XM_001021032.2"/>
</dbReference>
<evidence type="ECO:0000256" key="1">
    <source>
        <dbReference type="SAM" id="Coils"/>
    </source>
</evidence>
<feature type="compositionally biased region" description="Acidic residues" evidence="2">
    <location>
        <begin position="561"/>
        <end position="579"/>
    </location>
</feature>
<dbReference type="KEGG" id="tet:TTHERM_00305600"/>
<dbReference type="GeneID" id="7829322"/>
<feature type="compositionally biased region" description="Low complexity" evidence="2">
    <location>
        <begin position="468"/>
        <end position="487"/>
    </location>
</feature>
<feature type="compositionally biased region" description="Low complexity" evidence="2">
    <location>
        <begin position="679"/>
        <end position="698"/>
    </location>
</feature>
<evidence type="ECO:0000313" key="3">
    <source>
        <dbReference type="EMBL" id="EAS00787.2"/>
    </source>
</evidence>
<keyword evidence="1" id="KW-0175">Coiled coil</keyword>
<dbReference type="EMBL" id="GG662608">
    <property type="protein sequence ID" value="EAS00787.2"/>
    <property type="molecule type" value="Genomic_DNA"/>
</dbReference>
<feature type="compositionally biased region" description="Low complexity" evidence="2">
    <location>
        <begin position="156"/>
        <end position="173"/>
    </location>
</feature>
<protein>
    <submittedName>
        <fullName evidence="3">Uncharacterized protein</fullName>
    </submittedName>
</protein>
<gene>
    <name evidence="3" type="ORF">TTHERM_00305600</name>
</gene>
<organism evidence="3 4">
    <name type="scientific">Tetrahymena thermophila (strain SB210)</name>
    <dbReference type="NCBI Taxonomy" id="312017"/>
    <lineage>
        <taxon>Eukaryota</taxon>
        <taxon>Sar</taxon>
        <taxon>Alveolata</taxon>
        <taxon>Ciliophora</taxon>
        <taxon>Intramacronucleata</taxon>
        <taxon>Oligohymenophorea</taxon>
        <taxon>Hymenostomatida</taxon>
        <taxon>Tetrahymenina</taxon>
        <taxon>Tetrahymenidae</taxon>
        <taxon>Tetrahymena</taxon>
    </lineage>
</organism>
<evidence type="ECO:0000313" key="4">
    <source>
        <dbReference type="Proteomes" id="UP000009168"/>
    </source>
</evidence>
<feature type="region of interest" description="Disordered" evidence="2">
    <location>
        <begin position="366"/>
        <end position="437"/>
    </location>
</feature>
<reference evidence="4" key="1">
    <citation type="journal article" date="2006" name="PLoS Biol.">
        <title>Macronuclear genome sequence of the ciliate Tetrahymena thermophila, a model eukaryote.</title>
        <authorList>
            <person name="Eisen J.A."/>
            <person name="Coyne R.S."/>
            <person name="Wu M."/>
            <person name="Wu D."/>
            <person name="Thiagarajan M."/>
            <person name="Wortman J.R."/>
            <person name="Badger J.H."/>
            <person name="Ren Q."/>
            <person name="Amedeo P."/>
            <person name="Jones K.M."/>
            <person name="Tallon L.J."/>
            <person name="Delcher A.L."/>
            <person name="Salzberg S.L."/>
            <person name="Silva J.C."/>
            <person name="Haas B.J."/>
            <person name="Majoros W.H."/>
            <person name="Farzad M."/>
            <person name="Carlton J.M."/>
            <person name="Smith R.K. Jr."/>
            <person name="Garg J."/>
            <person name="Pearlman R.E."/>
            <person name="Karrer K.M."/>
            <person name="Sun L."/>
            <person name="Manning G."/>
            <person name="Elde N.C."/>
            <person name="Turkewitz A.P."/>
            <person name="Asai D.J."/>
            <person name="Wilkes D.E."/>
            <person name="Wang Y."/>
            <person name="Cai H."/>
            <person name="Collins K."/>
            <person name="Stewart B.A."/>
            <person name="Lee S.R."/>
            <person name="Wilamowska K."/>
            <person name="Weinberg Z."/>
            <person name="Ruzzo W.L."/>
            <person name="Wloga D."/>
            <person name="Gaertig J."/>
            <person name="Frankel J."/>
            <person name="Tsao C.-C."/>
            <person name="Gorovsky M.A."/>
            <person name="Keeling P.J."/>
            <person name="Waller R.F."/>
            <person name="Patron N.J."/>
            <person name="Cherry J.M."/>
            <person name="Stover N.A."/>
            <person name="Krieger C.J."/>
            <person name="del Toro C."/>
            <person name="Ryder H.F."/>
            <person name="Williamson S.C."/>
            <person name="Barbeau R.A."/>
            <person name="Hamilton E.P."/>
            <person name="Orias E."/>
        </authorList>
    </citation>
    <scope>NUCLEOTIDE SEQUENCE [LARGE SCALE GENOMIC DNA]</scope>
    <source>
        <strain evidence="4">SB210</strain>
    </source>
</reference>
<feature type="region of interest" description="Disordered" evidence="2">
    <location>
        <begin position="676"/>
        <end position="698"/>
    </location>
</feature>
<sequence>MHQHPQFLQQQMQQFQIILPIYAQPQNNIFPTQTSFTRSLREINLIDKSELEKIQIFTVSIGNLNYNRQKDIDFYPNHLRNCNQLQYSQAQFEKKAQINQIQDKEDDVEEIKDDQIKSNDIINSGVQNSFRTLQKNGKINQDFNALSNSLKNNKGNQQVSLSNQQSLQNSQPQRMESPDKFKDSIIEQKRNNRLSRLNIIKEKVQQKIKEYKATCKLSQKQQKNQLLNLMQISQLNEQHSIQQQESANKKINKCSDLQENIDNDKVRHYNTRNCTAKKYNCSQQQNTNLKQDTKKRQSIIQKDDDGDLDAISPKLCKKVKKNSISNNKIIIEKKKKVSRSIQKQSLEQHAQNSKILSSCVSDNDQLTDGLQKNKNQKKNNMEPVNVVLNQEADRRITRSTAAAIKSQADQKEQQLQSNLQSNTQKQSTPKNQKQRNKLFKAVGVVEQVDKKQVSKKKKSINLQKQKKLINSTQQQQNNTRNRSAQQNLNQKSDTKQKKYQIKSEVYSNSSESDTKEKKTVTKKIQGIKKTQYVEDIGSKSKTQKKNLKENNKKLVASKIQEDEDQQDLNPLNDDDDDDLQISHQQNSQYLELEEDEESDYDFQDQGDRSQDESFIVESIHEQEIQDEEEQDDLDESSYLSDDIKQLEQEIDQEKYFQESLTDFYDYNEDDLEEEFNIQSGSGSESDSSSEMESSVSRFEQNIQPQIQSQNFFSSNINFNNQMQIPTIYISSDDSLMEIKLDQICNNQQKKQESFQSEEIPKLEINIENDLINQMSDYILCGHLENLKQMILQSKCDLLNLKCYNHDRLFANQYLYNNFFSTIIQFAVKQRTKQFKLEFPNYNMLQNFTDNLQIIPSEFEVFKIQIFEEQVEYIMDNKIICDFTDTCVYNPFSKVIRAFKGLYKKAIVNLAQISHLPRVMKDLQASEFSIKVQSSDIRGKEMLEFMNSFHFKDIKKMDVAFLNDRIKYSKSIPINLYKSEMGCLSQFIRFKEAVERNAYFHKTVEINTQEQNLSDSQWKYLTKYIRQKKDQNIFDGINFKIQYISTSIFKYLLKFIQKTENSFKNKYIIVSKDITIKYIEYQLILESKRSDLLIQLAQKINIFQRMHKFCLLGLENNPFLDISSTLKHFQNKIPRLPNLYQVHFEIPKVLDKKQSQRFGFILSQLKEVRHLTIQIVDKEKELISLYNYSVNLCNVFKGIQEMQSLKYLNISMINYINQYRYNSRSQKISNKIIEQISLLLQKCTNISELYMSFPILNQTQLKQLITPISNLSLNVLELNLVSLNVSYKTSTHTMYITNGRIHQYHYKYFSVEKLIMVMQKLSNVKNFDIFLNLNSQQVKKLKAFNKLQQGINSMSLHLQFDSAVMVFDFHQGKHYRVELNSFNIQNFFSNSNEICKNLIGIFLPLDNFMITKVNKFLFHNVNIISPDQNAFLIDSIKKCIEQLTEVSEINIILKMNQNIEIQSKFIEFLSDQIKKPKFAKLQKLSLEKLCDDAFKIQSIKEICEKLIQNKGKLNLSSIEYDFIANLSPKTVDFVIKRHMPQNFTIRTINSDKITIGQGILECCMMYLANFKNLDKASFAFENMYVDDLIMINVVQDIIASIKSCVDFKLILQNFRLNQQNLPIFKPISQYANLKQLQIIGNYDKRLKEVNGVINLERNSSSEEEDSDHQIALQDQKLQQDRFLIYLSEILRQSNTLTKFTYRPYIQGQKFSNFSMIRSIRNLGFCKSLKDFKIELEDAIKQHIFAELNNKLSKHYDKKRRICQIIKLMQAKQVLGKLKRIELFHEILQEFY</sequence>
<proteinExistence type="predicted"/>
<dbReference type="Proteomes" id="UP000009168">
    <property type="component" value="Unassembled WGS sequence"/>
</dbReference>
<accession>I7MFY2</accession>
<dbReference type="InParanoid" id="I7MFY2"/>
<evidence type="ECO:0000256" key="2">
    <source>
        <dbReference type="SAM" id="MobiDB-lite"/>
    </source>
</evidence>